<gene>
    <name evidence="3" type="ORF">MOPEL_011_00300</name>
</gene>
<evidence type="ECO:0000313" key="4">
    <source>
        <dbReference type="Proteomes" id="UP000004367"/>
    </source>
</evidence>
<proteinExistence type="predicted"/>
<organism evidence="3 4">
    <name type="scientific">Mobilicoccus pelagius NBRC 104925</name>
    <dbReference type="NCBI Taxonomy" id="1089455"/>
    <lineage>
        <taxon>Bacteria</taxon>
        <taxon>Bacillati</taxon>
        <taxon>Actinomycetota</taxon>
        <taxon>Actinomycetes</taxon>
        <taxon>Micrococcales</taxon>
        <taxon>Dermatophilaceae</taxon>
        <taxon>Mobilicoccus</taxon>
    </lineage>
</organism>
<sequence>MTLMSAADVIAGPGARFVRPAPTVVSGGTVYDEAVLRVWPGRPPEDVVLEGDWPDGPGTASRLADALRGASDAVVDGLVGAAHPDVLRDAQAAGTTATLLVHLPLPDETGLTPERTRELAAREAESVALVSRVVATSRTAAADLARRYGRTDVEVAPPGVDPSLTSGPAAVGSSPPRVLCLASLTPRKNHVGLLAALARLTDLPWHAVFAGPGDDTDRARITDAIATTGLGDRVTLTGPLAGADLEETWAGTDVLALPSLAETYGMVVTEAIAHGVPAVVAAGTGAVEALGDGDGPDPGLAADTRNPADLARALRTVLTHPEFREFARRRRTGLRSWSATAALLAGVFPADVGPPVDADLPIRPDPESTS</sequence>
<dbReference type="Pfam" id="PF00534">
    <property type="entry name" value="Glycos_transf_1"/>
    <property type="match status" value="1"/>
</dbReference>
<keyword evidence="1 3" id="KW-0808">Transferase</keyword>
<dbReference type="GO" id="GO:0009103">
    <property type="term" value="P:lipopolysaccharide biosynthetic process"/>
    <property type="evidence" value="ECO:0007669"/>
    <property type="project" value="TreeGrafter"/>
</dbReference>
<evidence type="ECO:0000313" key="3">
    <source>
        <dbReference type="EMBL" id="GAB47448.1"/>
    </source>
</evidence>
<dbReference type="InterPro" id="IPR001296">
    <property type="entry name" value="Glyco_trans_1"/>
</dbReference>
<dbReference type="Gene3D" id="3.40.50.2000">
    <property type="entry name" value="Glycogen Phosphorylase B"/>
    <property type="match status" value="2"/>
</dbReference>
<dbReference type="CDD" id="cd03801">
    <property type="entry name" value="GT4_PimA-like"/>
    <property type="match status" value="1"/>
</dbReference>
<dbReference type="PANTHER" id="PTHR46401:SF2">
    <property type="entry name" value="GLYCOSYLTRANSFERASE WBBK-RELATED"/>
    <property type="match status" value="1"/>
</dbReference>
<dbReference type="Proteomes" id="UP000004367">
    <property type="component" value="Unassembled WGS sequence"/>
</dbReference>
<protein>
    <submittedName>
        <fullName evidence="3">Putative glycosyltransferase</fullName>
    </submittedName>
</protein>
<feature type="domain" description="Glycosyl transferase family 1" evidence="2">
    <location>
        <begin position="174"/>
        <end position="325"/>
    </location>
</feature>
<dbReference type="SUPFAM" id="SSF53756">
    <property type="entry name" value="UDP-Glycosyltransferase/glycogen phosphorylase"/>
    <property type="match status" value="1"/>
</dbReference>
<dbReference type="EMBL" id="BAFE01000011">
    <property type="protein sequence ID" value="GAB47448.1"/>
    <property type="molecule type" value="Genomic_DNA"/>
</dbReference>
<reference evidence="3 4" key="1">
    <citation type="submission" date="2012-02" db="EMBL/GenBank/DDBJ databases">
        <title>Whole genome shotgun sequence of Mobilicoccus pelagius NBRC 104925.</title>
        <authorList>
            <person name="Yoshida Y."/>
            <person name="Hosoyama A."/>
            <person name="Tsuchikane K."/>
            <person name="Katsumata H."/>
            <person name="Yamazaki S."/>
            <person name="Fujita N."/>
        </authorList>
    </citation>
    <scope>NUCLEOTIDE SEQUENCE [LARGE SCALE GENOMIC DNA]</scope>
    <source>
        <strain evidence="3 4">NBRC 104925</strain>
    </source>
</reference>
<keyword evidence="4" id="KW-1185">Reference proteome</keyword>
<evidence type="ECO:0000256" key="1">
    <source>
        <dbReference type="ARBA" id="ARBA00022679"/>
    </source>
</evidence>
<dbReference type="GO" id="GO:0016757">
    <property type="term" value="F:glycosyltransferase activity"/>
    <property type="evidence" value="ECO:0007669"/>
    <property type="project" value="InterPro"/>
</dbReference>
<evidence type="ECO:0000259" key="2">
    <source>
        <dbReference type="Pfam" id="PF00534"/>
    </source>
</evidence>
<name>H5UNZ0_9MICO</name>
<accession>H5UNZ0</accession>
<dbReference type="eggNOG" id="COG0438">
    <property type="taxonomic scope" value="Bacteria"/>
</dbReference>
<dbReference type="PANTHER" id="PTHR46401">
    <property type="entry name" value="GLYCOSYLTRANSFERASE WBBK-RELATED"/>
    <property type="match status" value="1"/>
</dbReference>
<dbReference type="AlphaFoldDB" id="H5UNZ0"/>
<dbReference type="OrthoDB" id="9765330at2"/>
<dbReference type="STRING" id="1089455.MOPEL_011_00300"/>
<comment type="caution">
    <text evidence="3">The sequence shown here is derived from an EMBL/GenBank/DDBJ whole genome shotgun (WGS) entry which is preliminary data.</text>
</comment>